<accession>A0A7V0Z5N7</accession>
<proteinExistence type="predicted"/>
<name>A0A7V0Z5N7_UNCW3</name>
<organism evidence="1">
    <name type="scientific">candidate division WOR-3 bacterium</name>
    <dbReference type="NCBI Taxonomy" id="2052148"/>
    <lineage>
        <taxon>Bacteria</taxon>
        <taxon>Bacteria division WOR-3</taxon>
    </lineage>
</organism>
<dbReference type="Gene3D" id="1.20.1440.60">
    <property type="entry name" value="23S rRNA-intervening sequence"/>
    <property type="match status" value="1"/>
</dbReference>
<dbReference type="PANTHER" id="PTHR38471">
    <property type="entry name" value="FOUR HELIX BUNDLE PROTEIN"/>
    <property type="match status" value="1"/>
</dbReference>
<dbReference type="AlphaFoldDB" id="A0A7V0Z5N7"/>
<gene>
    <name evidence="1" type="ORF">ENP86_06195</name>
</gene>
<comment type="caution">
    <text evidence="1">The sequence shown here is derived from an EMBL/GenBank/DDBJ whole genome shotgun (WGS) entry which is preliminary data.</text>
</comment>
<sequence>MKEKSLTVNRESFTVDKNFMFDFEKLEVYQVAMDFADEVFEITSKLPWKYQSSLGDNFRRSALSIVSNIAEGSGKISNREKKHYYKIALTSDRECIPMITLLKRRKIISEQAHWHLREICIRISSMLIKLEQSVNGIDVGTGGKRLTVNGKRN</sequence>
<dbReference type="InterPro" id="IPR012657">
    <property type="entry name" value="23S_rRNA-intervening_sequence"/>
</dbReference>
<evidence type="ECO:0000313" key="1">
    <source>
        <dbReference type="EMBL" id="HDY59126.1"/>
    </source>
</evidence>
<protein>
    <submittedName>
        <fullName evidence="1">Four helix bundle protein</fullName>
    </submittedName>
</protein>
<dbReference type="EMBL" id="DSKY01000015">
    <property type="protein sequence ID" value="HDY59126.1"/>
    <property type="molecule type" value="Genomic_DNA"/>
</dbReference>
<dbReference type="NCBIfam" id="TIGR02436">
    <property type="entry name" value="four helix bundle protein"/>
    <property type="match status" value="1"/>
</dbReference>
<dbReference type="InterPro" id="IPR036583">
    <property type="entry name" value="23S_rRNA_IVS_sf"/>
</dbReference>
<dbReference type="PANTHER" id="PTHR38471:SF2">
    <property type="entry name" value="FOUR HELIX BUNDLE PROTEIN"/>
    <property type="match status" value="1"/>
</dbReference>
<dbReference type="Pfam" id="PF05635">
    <property type="entry name" value="23S_rRNA_IVP"/>
    <property type="match status" value="1"/>
</dbReference>
<dbReference type="SUPFAM" id="SSF158446">
    <property type="entry name" value="IVS-encoded protein-like"/>
    <property type="match status" value="1"/>
</dbReference>
<dbReference type="CDD" id="cd16377">
    <property type="entry name" value="23S_rRNA_IVP_like"/>
    <property type="match status" value="1"/>
</dbReference>
<reference evidence="1" key="1">
    <citation type="journal article" date="2020" name="mSystems">
        <title>Genome- and Community-Level Interaction Insights into Carbon Utilization and Element Cycling Functions of Hydrothermarchaeota in Hydrothermal Sediment.</title>
        <authorList>
            <person name="Zhou Z."/>
            <person name="Liu Y."/>
            <person name="Xu W."/>
            <person name="Pan J."/>
            <person name="Luo Z.H."/>
            <person name="Li M."/>
        </authorList>
    </citation>
    <scope>NUCLEOTIDE SEQUENCE [LARGE SCALE GENOMIC DNA]</scope>
    <source>
        <strain evidence="1">SpSt-258</strain>
    </source>
</reference>